<comment type="similarity">
    <text evidence="3">Belongs to the arginase family.</text>
</comment>
<dbReference type="InterPro" id="IPR023696">
    <property type="entry name" value="Ureohydrolase_dom_sf"/>
</dbReference>
<evidence type="ECO:0000256" key="1">
    <source>
        <dbReference type="ARBA" id="ARBA00022723"/>
    </source>
</evidence>
<evidence type="ECO:0000256" key="3">
    <source>
        <dbReference type="PROSITE-ProRule" id="PRU00742"/>
    </source>
</evidence>
<proteinExistence type="inferred from homology"/>
<dbReference type="EMBL" id="CAJNYD010002014">
    <property type="protein sequence ID" value="CAF3386173.1"/>
    <property type="molecule type" value="Genomic_DNA"/>
</dbReference>
<reference evidence="4" key="1">
    <citation type="submission" date="2021-02" db="EMBL/GenBank/DDBJ databases">
        <authorList>
            <person name="Nowell W R."/>
        </authorList>
    </citation>
    <scope>NUCLEOTIDE SEQUENCE</scope>
</reference>
<dbReference type="GO" id="GO:0046872">
    <property type="term" value="F:metal ion binding"/>
    <property type="evidence" value="ECO:0007669"/>
    <property type="project" value="UniProtKB-KW"/>
</dbReference>
<protein>
    <submittedName>
        <fullName evidence="4">Uncharacterized protein</fullName>
    </submittedName>
</protein>
<accession>A0A817Z3K0</accession>
<dbReference type="SUPFAM" id="SSF52768">
    <property type="entry name" value="Arginase/deacetylase"/>
    <property type="match status" value="1"/>
</dbReference>
<dbReference type="Gene3D" id="3.40.800.10">
    <property type="entry name" value="Ureohydrolase domain"/>
    <property type="match status" value="1"/>
</dbReference>
<evidence type="ECO:0000313" key="4">
    <source>
        <dbReference type="EMBL" id="CAF3386173.1"/>
    </source>
</evidence>
<dbReference type="PANTHER" id="PTHR11358:SF26">
    <property type="entry name" value="GUANIDINO ACID HYDROLASE, MITOCHONDRIAL"/>
    <property type="match status" value="1"/>
</dbReference>
<sequence>MIEKAYTGALSFLRRNYTRDLSHVDAAVTSIPLHFATTYRQGGDHYSTYPSLKAHVAYHGKSLSLIQFNSMHILIDGQTKNYIIRKHGFMFYYAVREDFIDPQTRIEIVIRTFNDGFMGAKISDAAWIHQNSTEHMVEEIRNRVGNNLTYLTFDIDCLDPVFSSVTGTLVCRGLTMAQIIAILRRLRSINYVGMDIVEVSPPYAYD</sequence>
<dbReference type="Proteomes" id="UP000663833">
    <property type="component" value="Unassembled WGS sequence"/>
</dbReference>
<keyword evidence="2" id="KW-0378">Hydrolase</keyword>
<dbReference type="AlphaFoldDB" id="A0A817Z3K0"/>
<evidence type="ECO:0000256" key="2">
    <source>
        <dbReference type="ARBA" id="ARBA00022801"/>
    </source>
</evidence>
<evidence type="ECO:0000313" key="5">
    <source>
        <dbReference type="Proteomes" id="UP000663833"/>
    </source>
</evidence>
<gene>
    <name evidence="4" type="ORF">LUA448_LOCUS16229</name>
</gene>
<organism evidence="4 5">
    <name type="scientific">Rotaria socialis</name>
    <dbReference type="NCBI Taxonomy" id="392032"/>
    <lineage>
        <taxon>Eukaryota</taxon>
        <taxon>Metazoa</taxon>
        <taxon>Spiralia</taxon>
        <taxon>Gnathifera</taxon>
        <taxon>Rotifera</taxon>
        <taxon>Eurotatoria</taxon>
        <taxon>Bdelloidea</taxon>
        <taxon>Philodinida</taxon>
        <taxon>Philodinidae</taxon>
        <taxon>Rotaria</taxon>
    </lineage>
</organism>
<dbReference type="PROSITE" id="PS51409">
    <property type="entry name" value="ARGINASE_2"/>
    <property type="match status" value="1"/>
</dbReference>
<dbReference type="PANTHER" id="PTHR11358">
    <property type="entry name" value="ARGINASE/AGMATINASE"/>
    <property type="match status" value="1"/>
</dbReference>
<dbReference type="GO" id="GO:0033389">
    <property type="term" value="P:putrescine biosynthetic process from arginine, via agmatine"/>
    <property type="evidence" value="ECO:0007669"/>
    <property type="project" value="TreeGrafter"/>
</dbReference>
<dbReference type="GO" id="GO:0008783">
    <property type="term" value="F:agmatinase activity"/>
    <property type="evidence" value="ECO:0007669"/>
    <property type="project" value="TreeGrafter"/>
</dbReference>
<name>A0A817Z3K0_9BILA</name>
<keyword evidence="1" id="KW-0479">Metal-binding</keyword>
<dbReference type="Pfam" id="PF00491">
    <property type="entry name" value="Arginase"/>
    <property type="match status" value="1"/>
</dbReference>
<dbReference type="InterPro" id="IPR006035">
    <property type="entry name" value="Ureohydrolase"/>
</dbReference>
<comment type="caution">
    <text evidence="4">The sequence shown here is derived from an EMBL/GenBank/DDBJ whole genome shotgun (WGS) entry which is preliminary data.</text>
</comment>